<dbReference type="SMART" id="SM00936">
    <property type="entry name" value="PBP5_C"/>
    <property type="match status" value="1"/>
</dbReference>
<sequence length="421" mass="45791">MEKEVEANEPSVEADSAILVDAETGKVLYSKKPDIILPPASMTKIMTEYLVNEAASNGDISWDDEVTISDKTIEISQDYDLSNVPLREGESYSVQELYEAMAIYSANGATVALAEHVAGSESDFVDMMNQKAEELGMEEYEFVNSTGLNNQSMNGLHPEGTGDDVENMMSARAMAILTYHLLDEYPEALDTASITEKTFKEETANVLMENWNWMLPGSLEEHLDYEGVDGLKTGYTDLAGNAFTGTVEQGGTRYISVVMRTGTRMARFEETAKLYDYGFNEFSSAEVIADGETFEDVSTLPVTKGKEDSVPVSAKDSLSVLLEGGDAEAVTPTTTIDEELLNEDGELEAPVEAGTEIGTVSIDGQANSEYLKDNMASSQEVPLVIEEEVEKAGWLSLTARSVGGFFGSMWNSASSFVKGLF</sequence>
<dbReference type="InterPro" id="IPR001967">
    <property type="entry name" value="Peptidase_S11_N"/>
</dbReference>
<comment type="catalytic activity">
    <reaction evidence="12">
        <text>Preferential cleavage: (Ac)2-L-Lys-D-Ala-|-D-Ala. Also transpeptidation of peptidyl-alanyl moieties that are N-acyl substituents of D-alanine.</text>
        <dbReference type="EC" id="3.4.16.4"/>
    </reaction>
</comment>
<evidence type="ECO:0000256" key="2">
    <source>
        <dbReference type="ARBA" id="ARBA00004752"/>
    </source>
</evidence>
<keyword evidence="11" id="KW-0961">Cell wall biogenesis/degradation</keyword>
<evidence type="ECO:0000256" key="5">
    <source>
        <dbReference type="ARBA" id="ARBA00022645"/>
    </source>
</evidence>
<proteinExistence type="inferred from homology"/>
<feature type="active site" description="Acyl-ester intermediate" evidence="13">
    <location>
        <position position="41"/>
    </location>
</feature>
<dbReference type="UniPathway" id="UPA00219"/>
<keyword evidence="6" id="KW-0645">Protease</keyword>
<dbReference type="PANTHER" id="PTHR21581:SF11">
    <property type="entry name" value="D-ALANYL-D-ALANINE CARBOXYPEPTIDASE DACA"/>
    <property type="match status" value="1"/>
</dbReference>
<dbReference type="GO" id="GO:0009002">
    <property type="term" value="F:serine-type D-Ala-D-Ala carboxypeptidase activity"/>
    <property type="evidence" value="ECO:0007669"/>
    <property type="project" value="UniProtKB-EC"/>
</dbReference>
<evidence type="ECO:0000256" key="11">
    <source>
        <dbReference type="ARBA" id="ARBA00023316"/>
    </source>
</evidence>
<evidence type="ECO:0000313" key="17">
    <source>
        <dbReference type="EMBL" id="RSL29633.1"/>
    </source>
</evidence>
<dbReference type="AlphaFoldDB" id="A0A3R9QG02"/>
<dbReference type="GO" id="GO:0071555">
    <property type="term" value="P:cell wall organization"/>
    <property type="evidence" value="ECO:0007669"/>
    <property type="project" value="UniProtKB-KW"/>
</dbReference>
<evidence type="ECO:0000256" key="15">
    <source>
        <dbReference type="RuleBase" id="RU004016"/>
    </source>
</evidence>
<evidence type="ECO:0000256" key="1">
    <source>
        <dbReference type="ARBA" id="ARBA00003217"/>
    </source>
</evidence>
<accession>A0A3R9QG02</accession>
<dbReference type="InterPro" id="IPR018044">
    <property type="entry name" value="Peptidase_S11"/>
</dbReference>
<evidence type="ECO:0000256" key="4">
    <source>
        <dbReference type="ARBA" id="ARBA00012448"/>
    </source>
</evidence>
<comment type="pathway">
    <text evidence="2">Cell wall biogenesis; peptidoglycan biosynthesis.</text>
</comment>
<feature type="domain" description="Peptidase S11 D-Ala-D-Ala carboxypeptidase A C-terminal" evidence="16">
    <location>
        <begin position="282"/>
        <end position="391"/>
    </location>
</feature>
<name>A0A3R9QG02_9BACI</name>
<dbReference type="Proteomes" id="UP000275076">
    <property type="component" value="Unassembled WGS sequence"/>
</dbReference>
<dbReference type="EMBL" id="RBVX01000058">
    <property type="protein sequence ID" value="RSL29633.1"/>
    <property type="molecule type" value="Genomic_DNA"/>
</dbReference>
<dbReference type="PANTHER" id="PTHR21581">
    <property type="entry name" value="D-ALANYL-D-ALANINE CARBOXYPEPTIDASE"/>
    <property type="match status" value="1"/>
</dbReference>
<dbReference type="GO" id="GO:0009252">
    <property type="term" value="P:peptidoglycan biosynthetic process"/>
    <property type="evidence" value="ECO:0007669"/>
    <property type="project" value="UniProtKB-UniPathway"/>
</dbReference>
<dbReference type="Pfam" id="PF07943">
    <property type="entry name" value="PBP5_C"/>
    <property type="match status" value="1"/>
</dbReference>
<dbReference type="InterPro" id="IPR012907">
    <property type="entry name" value="Peptidase_S11_C"/>
</dbReference>
<feature type="binding site" evidence="14">
    <location>
        <position position="232"/>
    </location>
    <ligand>
        <name>substrate</name>
    </ligand>
</feature>
<evidence type="ECO:0000256" key="12">
    <source>
        <dbReference type="ARBA" id="ARBA00034000"/>
    </source>
</evidence>
<dbReference type="OrthoDB" id="9791132at2"/>
<dbReference type="GO" id="GO:0008360">
    <property type="term" value="P:regulation of cell shape"/>
    <property type="evidence" value="ECO:0007669"/>
    <property type="project" value="UniProtKB-KW"/>
</dbReference>
<evidence type="ECO:0000313" key="18">
    <source>
        <dbReference type="Proteomes" id="UP000275076"/>
    </source>
</evidence>
<comment type="similarity">
    <text evidence="3 15">Belongs to the peptidase S11 family.</text>
</comment>
<protein>
    <recommendedName>
        <fullName evidence="4">serine-type D-Ala-D-Ala carboxypeptidase</fullName>
        <ecNumber evidence="4">3.4.16.4</ecNumber>
    </recommendedName>
</protein>
<evidence type="ECO:0000256" key="10">
    <source>
        <dbReference type="ARBA" id="ARBA00022984"/>
    </source>
</evidence>
<dbReference type="Gene3D" id="3.40.710.10">
    <property type="entry name" value="DD-peptidase/beta-lactamase superfamily"/>
    <property type="match status" value="1"/>
</dbReference>
<dbReference type="GO" id="GO:0006508">
    <property type="term" value="P:proteolysis"/>
    <property type="evidence" value="ECO:0007669"/>
    <property type="project" value="UniProtKB-KW"/>
</dbReference>
<dbReference type="Gene3D" id="2.60.410.10">
    <property type="entry name" value="D-Ala-D-Ala carboxypeptidase, C-terminal domain"/>
    <property type="match status" value="1"/>
</dbReference>
<evidence type="ECO:0000256" key="9">
    <source>
        <dbReference type="ARBA" id="ARBA00022960"/>
    </source>
</evidence>
<dbReference type="SUPFAM" id="SSF56601">
    <property type="entry name" value="beta-lactamase/transpeptidase-like"/>
    <property type="match status" value="1"/>
</dbReference>
<dbReference type="PRINTS" id="PR00725">
    <property type="entry name" value="DADACBPTASE1"/>
</dbReference>
<dbReference type="SUPFAM" id="SSF69189">
    <property type="entry name" value="Penicillin-binding protein associated domain"/>
    <property type="match status" value="1"/>
</dbReference>
<dbReference type="Pfam" id="PF00768">
    <property type="entry name" value="Peptidase_S11"/>
    <property type="match status" value="1"/>
</dbReference>
<feature type="active site" description="Proton acceptor" evidence="13">
    <location>
        <position position="44"/>
    </location>
</feature>
<dbReference type="InterPro" id="IPR015956">
    <property type="entry name" value="Peniciliin-bd_prot_C_sf"/>
</dbReference>
<evidence type="ECO:0000256" key="8">
    <source>
        <dbReference type="ARBA" id="ARBA00022801"/>
    </source>
</evidence>
<evidence type="ECO:0000256" key="13">
    <source>
        <dbReference type="PIRSR" id="PIRSR618044-1"/>
    </source>
</evidence>
<dbReference type="InterPro" id="IPR037167">
    <property type="entry name" value="Peptidase_S11_C_sf"/>
</dbReference>
<evidence type="ECO:0000256" key="7">
    <source>
        <dbReference type="ARBA" id="ARBA00022729"/>
    </source>
</evidence>
<keyword evidence="10" id="KW-0573">Peptidoglycan synthesis</keyword>
<dbReference type="InterPro" id="IPR012338">
    <property type="entry name" value="Beta-lactam/transpept-like"/>
</dbReference>
<evidence type="ECO:0000256" key="14">
    <source>
        <dbReference type="PIRSR" id="PIRSR618044-2"/>
    </source>
</evidence>
<evidence type="ECO:0000256" key="6">
    <source>
        <dbReference type="ARBA" id="ARBA00022670"/>
    </source>
</evidence>
<comment type="caution">
    <text evidence="17">The sequence shown here is derived from an EMBL/GenBank/DDBJ whole genome shotgun (WGS) entry which is preliminary data.</text>
</comment>
<keyword evidence="5 17" id="KW-0121">Carboxypeptidase</keyword>
<organism evidence="17 18">
    <name type="scientific">Salibacterium salarium</name>
    <dbReference type="NCBI Taxonomy" id="284579"/>
    <lineage>
        <taxon>Bacteria</taxon>
        <taxon>Bacillati</taxon>
        <taxon>Bacillota</taxon>
        <taxon>Bacilli</taxon>
        <taxon>Bacillales</taxon>
        <taxon>Bacillaceae</taxon>
    </lineage>
</organism>
<keyword evidence="7" id="KW-0732">Signal</keyword>
<comment type="function">
    <text evidence="1">Removes C-terminal D-alanyl residues from sugar-peptide cell wall precursors.</text>
</comment>
<keyword evidence="8" id="KW-0378">Hydrolase</keyword>
<reference evidence="17 18" key="1">
    <citation type="submission" date="2018-10" db="EMBL/GenBank/DDBJ databases">
        <title>Draft genome sequence of Bacillus salarius IM0101, isolated from a hypersaline soil in Inner Mongolia, China.</title>
        <authorList>
            <person name="Yamprayoonswat W."/>
            <person name="Boonvisut S."/>
            <person name="Jumpathong W."/>
            <person name="Sittihan S."/>
            <person name="Ruangsuj P."/>
            <person name="Wanthongcharoen S."/>
            <person name="Thongpramul N."/>
            <person name="Pimmason S."/>
            <person name="Yu B."/>
            <person name="Yasawong M."/>
        </authorList>
    </citation>
    <scope>NUCLEOTIDE SEQUENCE [LARGE SCALE GENOMIC DNA]</scope>
    <source>
        <strain evidence="17 18">IM0101</strain>
    </source>
</reference>
<feature type="active site" evidence="13">
    <location>
        <position position="105"/>
    </location>
</feature>
<gene>
    <name evidence="17" type="ORF">D7Z54_30275</name>
</gene>
<dbReference type="EC" id="3.4.16.4" evidence="4"/>
<evidence type="ECO:0000256" key="3">
    <source>
        <dbReference type="ARBA" id="ARBA00007164"/>
    </source>
</evidence>
<keyword evidence="9" id="KW-0133">Cell shape</keyword>
<evidence type="ECO:0000259" key="16">
    <source>
        <dbReference type="SMART" id="SM00936"/>
    </source>
</evidence>
<keyword evidence="18" id="KW-1185">Reference proteome</keyword>